<dbReference type="Proteomes" id="UP000199315">
    <property type="component" value="Unassembled WGS sequence"/>
</dbReference>
<accession>A0A1D3TUB6</accession>
<keyword evidence="2" id="KW-1185">Reference proteome</keyword>
<organism evidence="1 2">
    <name type="scientific">Anaerobium acetethylicum</name>
    <dbReference type="NCBI Taxonomy" id="1619234"/>
    <lineage>
        <taxon>Bacteria</taxon>
        <taxon>Bacillati</taxon>
        <taxon>Bacillota</taxon>
        <taxon>Clostridia</taxon>
        <taxon>Lachnospirales</taxon>
        <taxon>Lachnospiraceae</taxon>
        <taxon>Anaerobium</taxon>
    </lineage>
</organism>
<sequence>MSYYTSTKRIDEFHWQNMTIQDYVLHSYRGSVAAGTES</sequence>
<name>A0A1D3TUB6_9FIRM</name>
<evidence type="ECO:0000313" key="2">
    <source>
        <dbReference type="Proteomes" id="UP000199315"/>
    </source>
</evidence>
<reference evidence="1 2" key="1">
    <citation type="submission" date="2016-09" db="EMBL/GenBank/DDBJ databases">
        <authorList>
            <person name="Capua I."/>
            <person name="De Benedictis P."/>
            <person name="Joannis T."/>
            <person name="Lombin L.H."/>
            <person name="Cattoli G."/>
        </authorList>
    </citation>
    <scope>NUCLEOTIDE SEQUENCE [LARGE SCALE GENOMIC DNA]</scope>
    <source>
        <strain evidence="1 2">GluBS11</strain>
    </source>
</reference>
<dbReference type="EMBL" id="FMKA01000012">
    <property type="protein sequence ID" value="SCP97608.1"/>
    <property type="molecule type" value="Genomic_DNA"/>
</dbReference>
<protein>
    <submittedName>
        <fullName evidence="1">Uncharacterized protein</fullName>
    </submittedName>
</protein>
<dbReference type="AlphaFoldDB" id="A0A1D3TUB6"/>
<evidence type="ECO:0000313" key="1">
    <source>
        <dbReference type="EMBL" id="SCP97608.1"/>
    </source>
</evidence>
<gene>
    <name evidence="1" type="ORF">SAMN05421730_101231</name>
</gene>
<proteinExistence type="predicted"/>
<dbReference type="STRING" id="1619234.SAMN05421730_101231"/>